<keyword evidence="2" id="KW-0472">Membrane</keyword>
<evidence type="ECO:0000259" key="3">
    <source>
        <dbReference type="Pfam" id="PF04892"/>
    </source>
</evidence>
<protein>
    <submittedName>
        <fullName evidence="4">VanZ family protein</fullName>
    </submittedName>
</protein>
<name>A0A345Y1G4_9ACTN</name>
<accession>A0A345Y1G4</accession>
<dbReference type="KEGG" id="sarm:DVA86_28410"/>
<dbReference type="Proteomes" id="UP000254425">
    <property type="component" value="Chromosome"/>
</dbReference>
<feature type="transmembrane region" description="Helical" evidence="2">
    <location>
        <begin position="36"/>
        <end position="54"/>
    </location>
</feature>
<organism evidence="4 5">
    <name type="scientific">Streptomyces armeniacus</name>
    <dbReference type="NCBI Taxonomy" id="83291"/>
    <lineage>
        <taxon>Bacteria</taxon>
        <taxon>Bacillati</taxon>
        <taxon>Actinomycetota</taxon>
        <taxon>Actinomycetes</taxon>
        <taxon>Kitasatosporales</taxon>
        <taxon>Streptomycetaceae</taxon>
        <taxon>Streptomyces</taxon>
    </lineage>
</organism>
<dbReference type="Pfam" id="PF04892">
    <property type="entry name" value="VanZ"/>
    <property type="match status" value="1"/>
</dbReference>
<feature type="domain" description="VanZ-like" evidence="3">
    <location>
        <begin position="14"/>
        <end position="112"/>
    </location>
</feature>
<reference evidence="4 5" key="1">
    <citation type="submission" date="2018-07" db="EMBL/GenBank/DDBJ databases">
        <title>Draft genome of the type strain Streptomyces armeniacus ATCC 15676.</title>
        <authorList>
            <person name="Labana P."/>
            <person name="Gosse J.T."/>
            <person name="Boddy C.N."/>
        </authorList>
    </citation>
    <scope>NUCLEOTIDE SEQUENCE [LARGE SCALE GENOMIC DNA]</scope>
    <source>
        <strain evidence="4 5">ATCC 15676</strain>
    </source>
</reference>
<dbReference type="EMBL" id="CP031320">
    <property type="protein sequence ID" value="AXK37730.1"/>
    <property type="molecule type" value="Genomic_DNA"/>
</dbReference>
<gene>
    <name evidence="4" type="ORF">DVA86_28410</name>
</gene>
<dbReference type="PANTHER" id="PTHR36834">
    <property type="entry name" value="MEMBRANE PROTEIN-RELATED"/>
    <property type="match status" value="1"/>
</dbReference>
<dbReference type="PANTHER" id="PTHR36834:SF1">
    <property type="entry name" value="INTEGRAL MEMBRANE PROTEIN"/>
    <property type="match status" value="1"/>
</dbReference>
<feature type="compositionally biased region" description="Basic and acidic residues" evidence="1">
    <location>
        <begin position="129"/>
        <end position="142"/>
    </location>
</feature>
<keyword evidence="2" id="KW-0812">Transmembrane</keyword>
<proteinExistence type="predicted"/>
<feature type="transmembrane region" description="Helical" evidence="2">
    <location>
        <begin position="66"/>
        <end position="84"/>
    </location>
</feature>
<evidence type="ECO:0000313" key="4">
    <source>
        <dbReference type="EMBL" id="AXK37730.1"/>
    </source>
</evidence>
<dbReference type="InterPro" id="IPR053150">
    <property type="entry name" value="Teicoplanin_resist-assoc"/>
</dbReference>
<sequence length="157" mass="16301">MTLRPRSVPWVCPTNLHPFATIRADLDGGPQAALEGIGGELLLLAPLGVLLPLAAGQLQRRLPGTALRTTLAGVLIALGLALVQTGVPGQVVNIDAIMLNAAGVGLAHVLLYPLLRSRLRRGGANGRGGRKDQMRVSLRDEGAQGPTPRAPRVGIAP</sequence>
<evidence type="ECO:0000256" key="1">
    <source>
        <dbReference type="SAM" id="MobiDB-lite"/>
    </source>
</evidence>
<feature type="region of interest" description="Disordered" evidence="1">
    <location>
        <begin position="122"/>
        <end position="157"/>
    </location>
</feature>
<dbReference type="InterPro" id="IPR006976">
    <property type="entry name" value="VanZ-like"/>
</dbReference>
<dbReference type="AlphaFoldDB" id="A0A345Y1G4"/>
<keyword evidence="2" id="KW-1133">Transmembrane helix</keyword>
<evidence type="ECO:0000313" key="5">
    <source>
        <dbReference type="Proteomes" id="UP000254425"/>
    </source>
</evidence>
<keyword evidence="5" id="KW-1185">Reference proteome</keyword>
<feature type="transmembrane region" description="Helical" evidence="2">
    <location>
        <begin position="96"/>
        <end position="115"/>
    </location>
</feature>
<evidence type="ECO:0000256" key="2">
    <source>
        <dbReference type="SAM" id="Phobius"/>
    </source>
</evidence>